<sequence>MASLSEDAFRRLLDDNGILRPAALTPPPRWGSYAVFAQRPDARLELETMKRHAGRFFSAKIGITVDKRYDDRGPLEVDAARFVVATEDGTANGTRLCFARRTEPADLDAAQAAEQAQGTSGLALLAQRCPMVWLVVPETDDDHAALTIATIFASTLLGPILAPDGTAIFGVRTARMKLEAQARH</sequence>
<organism evidence="1 2">
    <name type="scientific">Labilithrix luteola</name>
    <dbReference type="NCBI Taxonomy" id="1391654"/>
    <lineage>
        <taxon>Bacteria</taxon>
        <taxon>Pseudomonadati</taxon>
        <taxon>Myxococcota</taxon>
        <taxon>Polyangia</taxon>
        <taxon>Polyangiales</taxon>
        <taxon>Labilitrichaceae</taxon>
        <taxon>Labilithrix</taxon>
    </lineage>
</organism>
<name>A0A0K1Q622_9BACT</name>
<reference evidence="1 2" key="1">
    <citation type="submission" date="2015-08" db="EMBL/GenBank/DDBJ databases">
        <authorList>
            <person name="Babu N.S."/>
            <person name="Beckwith C.J."/>
            <person name="Beseler K.G."/>
            <person name="Brison A."/>
            <person name="Carone J.V."/>
            <person name="Caskin T.P."/>
            <person name="Diamond M."/>
            <person name="Durham M.E."/>
            <person name="Foxe J.M."/>
            <person name="Go M."/>
            <person name="Henderson B.A."/>
            <person name="Jones I.B."/>
            <person name="McGettigan J.A."/>
            <person name="Micheletti S.J."/>
            <person name="Nasrallah M.E."/>
            <person name="Ortiz D."/>
            <person name="Piller C.R."/>
            <person name="Privatt S.R."/>
            <person name="Schneider S.L."/>
            <person name="Sharp S."/>
            <person name="Smith T.C."/>
            <person name="Stanton J.D."/>
            <person name="Ullery H.E."/>
            <person name="Wilson R.J."/>
            <person name="Serrano M.G."/>
            <person name="Buck G."/>
            <person name="Lee V."/>
            <person name="Wang Y."/>
            <person name="Carvalho R."/>
            <person name="Voegtly L."/>
            <person name="Shi R."/>
            <person name="Duckworth R."/>
            <person name="Johnson A."/>
            <person name="Loviza R."/>
            <person name="Walstead R."/>
            <person name="Shah Z."/>
            <person name="Kiflezghi M."/>
            <person name="Wade K."/>
            <person name="Ball S.L."/>
            <person name="Bradley K.W."/>
            <person name="Asai D.J."/>
            <person name="Bowman C.A."/>
            <person name="Russell D.A."/>
            <person name="Pope W.H."/>
            <person name="Jacobs-Sera D."/>
            <person name="Hendrix R.W."/>
            <person name="Hatfull G.F."/>
        </authorList>
    </citation>
    <scope>NUCLEOTIDE SEQUENCE [LARGE SCALE GENOMIC DNA]</scope>
    <source>
        <strain evidence="1 2">DSM 27648</strain>
    </source>
</reference>
<dbReference type="AlphaFoldDB" id="A0A0K1Q622"/>
<dbReference type="Proteomes" id="UP000064967">
    <property type="component" value="Chromosome"/>
</dbReference>
<keyword evidence="2" id="KW-1185">Reference proteome</keyword>
<dbReference type="KEGG" id="llu:AKJ09_07924"/>
<proteinExistence type="predicted"/>
<evidence type="ECO:0000313" key="1">
    <source>
        <dbReference type="EMBL" id="AKV01261.1"/>
    </source>
</evidence>
<accession>A0A0K1Q622</accession>
<gene>
    <name evidence="1" type="ORF">AKJ09_07924</name>
</gene>
<protein>
    <submittedName>
        <fullName evidence="1">Uncharacterized protein</fullName>
    </submittedName>
</protein>
<evidence type="ECO:0000313" key="2">
    <source>
        <dbReference type="Proteomes" id="UP000064967"/>
    </source>
</evidence>
<dbReference type="EMBL" id="CP012333">
    <property type="protein sequence ID" value="AKV01261.1"/>
    <property type="molecule type" value="Genomic_DNA"/>
</dbReference>